<dbReference type="STRING" id="1715989.NITINOP_0045"/>
<reference evidence="3" key="1">
    <citation type="submission" date="2015-09" db="EMBL/GenBank/DDBJ databases">
        <authorList>
            <person name="Daims H."/>
        </authorList>
    </citation>
    <scope>NUCLEOTIDE SEQUENCE [LARGE SCALE GENOMIC DNA]</scope>
</reference>
<dbReference type="Proteomes" id="UP000066284">
    <property type="component" value="Chromosome 1"/>
</dbReference>
<organism evidence="2 3">
    <name type="scientific">Candidatus Nitrospira inopinata</name>
    <dbReference type="NCBI Taxonomy" id="1715989"/>
    <lineage>
        <taxon>Bacteria</taxon>
        <taxon>Pseudomonadati</taxon>
        <taxon>Nitrospirota</taxon>
        <taxon>Nitrospiria</taxon>
        <taxon>Nitrospirales</taxon>
        <taxon>Nitrospiraceae</taxon>
        <taxon>Nitrospira</taxon>
    </lineage>
</organism>
<gene>
    <name evidence="2" type="ORF">NITINOP_0045</name>
</gene>
<evidence type="ECO:0000313" key="2">
    <source>
        <dbReference type="EMBL" id="CUQ65022.1"/>
    </source>
</evidence>
<keyword evidence="3" id="KW-1185">Reference proteome</keyword>
<evidence type="ECO:0000313" key="3">
    <source>
        <dbReference type="Proteomes" id="UP000066284"/>
    </source>
</evidence>
<evidence type="ECO:0000256" key="1">
    <source>
        <dbReference type="SAM" id="MobiDB-lite"/>
    </source>
</evidence>
<sequence>MIGIRIPPDEPVRTYFMARVLGLKLTGERPVCVRSGRDPRSARARVLDQRYVGRHRKDRA</sequence>
<dbReference type="EMBL" id="LN885086">
    <property type="protein sequence ID" value="CUQ65022.1"/>
    <property type="molecule type" value="Genomic_DNA"/>
</dbReference>
<accession>A0A0S4KPC6</accession>
<dbReference type="AlphaFoldDB" id="A0A0S4KPC6"/>
<name>A0A0S4KPC6_9BACT</name>
<feature type="compositionally biased region" description="Basic and acidic residues" evidence="1">
    <location>
        <begin position="35"/>
        <end position="48"/>
    </location>
</feature>
<proteinExistence type="predicted"/>
<feature type="region of interest" description="Disordered" evidence="1">
    <location>
        <begin position="34"/>
        <end position="60"/>
    </location>
</feature>
<dbReference type="KEGG" id="nio:NITINOP_0045"/>
<protein>
    <submittedName>
        <fullName evidence="2">Uncharacterized protein</fullName>
    </submittedName>
</protein>